<dbReference type="AlphaFoldDB" id="A0A1G7H611"/>
<dbReference type="PROSITE" id="PS51257">
    <property type="entry name" value="PROKAR_LIPOPROTEIN"/>
    <property type="match status" value="1"/>
</dbReference>
<evidence type="ECO:0000313" key="4">
    <source>
        <dbReference type="EMBL" id="SDE95785.1"/>
    </source>
</evidence>
<dbReference type="Proteomes" id="UP000199045">
    <property type="component" value="Unassembled WGS sequence"/>
</dbReference>
<dbReference type="STRING" id="104663.SAMN04488121_101319"/>
<feature type="signal peptide" evidence="2">
    <location>
        <begin position="1"/>
        <end position="19"/>
    </location>
</feature>
<feature type="chain" id="PRO_5011786886" evidence="2">
    <location>
        <begin position="20"/>
        <end position="299"/>
    </location>
</feature>
<dbReference type="OrthoDB" id="9809583at2"/>
<evidence type="ECO:0000256" key="1">
    <source>
        <dbReference type="SAM" id="MobiDB-lite"/>
    </source>
</evidence>
<dbReference type="GO" id="GO:0071966">
    <property type="term" value="P:fungal-type cell wall polysaccharide metabolic process"/>
    <property type="evidence" value="ECO:0007669"/>
    <property type="project" value="TreeGrafter"/>
</dbReference>
<dbReference type="PANTHER" id="PTHR34154">
    <property type="entry name" value="ALKALI-SENSITIVE LINKAGE PROTEIN 1"/>
    <property type="match status" value="1"/>
</dbReference>
<dbReference type="PANTHER" id="PTHR34154:SF3">
    <property type="entry name" value="ALKALI-SENSITIVE LINKAGE PROTEIN 1"/>
    <property type="match status" value="1"/>
</dbReference>
<name>A0A1G7H611_CHIFI</name>
<accession>A0A1G7H611</accession>
<sequence length="299" mass="33390">MTKLKLALLMSLSLFVACSKDKDTPTTTPGGGGGKEDDSSYVAPKTGKKGADFSTNTTNGTWYTNVVNLKSHWYYTWGTTMPAKTVPQNCEFVAMFWGKGNVTDALIDSVKRMKASGTVKYVLGFNEPDAGDQSNMTVQQALDLWPKLESIGLPLGSPAAVWPTQTWIYEFLDKAIQQKRRVDFICVHMYVGLDDVHFVKTLQDLYDKYHLPIWITEFGTVDNTATTIDGNMYRPDQVLAFMQRLLPKLEALPFVHRYSWFSGAPTSTRLWPSALVGADGKLTPLGQWYADYKPNTAVK</sequence>
<dbReference type="GO" id="GO:0016787">
    <property type="term" value="F:hydrolase activity"/>
    <property type="evidence" value="ECO:0007669"/>
    <property type="project" value="UniProtKB-KW"/>
</dbReference>
<dbReference type="InterPro" id="IPR053183">
    <property type="entry name" value="ASL1"/>
</dbReference>
<dbReference type="Pfam" id="PF11790">
    <property type="entry name" value="Glyco_hydro_cc"/>
    <property type="match status" value="1"/>
</dbReference>
<gene>
    <name evidence="4" type="ORF">SAMN04488121_101319</name>
</gene>
<dbReference type="InterPro" id="IPR017853">
    <property type="entry name" value="GH"/>
</dbReference>
<keyword evidence="4" id="KW-0378">Hydrolase</keyword>
<dbReference type="Gene3D" id="3.20.20.80">
    <property type="entry name" value="Glycosidases"/>
    <property type="match status" value="1"/>
</dbReference>
<dbReference type="InterPro" id="IPR024655">
    <property type="entry name" value="Asl1_glyco_hydro_catalytic"/>
</dbReference>
<protein>
    <submittedName>
        <fullName evidence="4">Glycosyl hydrolase catalytic core</fullName>
    </submittedName>
</protein>
<dbReference type="SUPFAM" id="SSF51445">
    <property type="entry name" value="(Trans)glycosidases"/>
    <property type="match status" value="1"/>
</dbReference>
<proteinExistence type="predicted"/>
<evidence type="ECO:0000256" key="2">
    <source>
        <dbReference type="SAM" id="SignalP"/>
    </source>
</evidence>
<feature type="domain" description="Asl1-like glycosyl hydrolase catalytic" evidence="3">
    <location>
        <begin position="61"/>
        <end position="289"/>
    </location>
</feature>
<evidence type="ECO:0000259" key="3">
    <source>
        <dbReference type="Pfam" id="PF11790"/>
    </source>
</evidence>
<evidence type="ECO:0000313" key="5">
    <source>
        <dbReference type="Proteomes" id="UP000199045"/>
    </source>
</evidence>
<organism evidence="4 5">
    <name type="scientific">Chitinophaga filiformis</name>
    <name type="common">Myxococcus filiformis</name>
    <name type="synonym">Flexibacter filiformis</name>
    <dbReference type="NCBI Taxonomy" id="104663"/>
    <lineage>
        <taxon>Bacteria</taxon>
        <taxon>Pseudomonadati</taxon>
        <taxon>Bacteroidota</taxon>
        <taxon>Chitinophagia</taxon>
        <taxon>Chitinophagales</taxon>
        <taxon>Chitinophagaceae</taxon>
        <taxon>Chitinophaga</taxon>
    </lineage>
</organism>
<keyword evidence="2" id="KW-0732">Signal</keyword>
<reference evidence="4 5" key="1">
    <citation type="submission" date="2016-10" db="EMBL/GenBank/DDBJ databases">
        <authorList>
            <person name="de Groot N.N."/>
        </authorList>
    </citation>
    <scope>NUCLEOTIDE SEQUENCE [LARGE SCALE GENOMIC DNA]</scope>
    <source>
        <strain evidence="4 5">DSM 527</strain>
    </source>
</reference>
<dbReference type="RefSeq" id="WP_089828478.1">
    <property type="nucleotide sequence ID" value="NZ_FNBN01000001.1"/>
</dbReference>
<dbReference type="EMBL" id="FNBN01000001">
    <property type="protein sequence ID" value="SDE95785.1"/>
    <property type="molecule type" value="Genomic_DNA"/>
</dbReference>
<feature type="region of interest" description="Disordered" evidence="1">
    <location>
        <begin position="23"/>
        <end position="54"/>
    </location>
</feature>